<evidence type="ECO:0000313" key="7">
    <source>
        <dbReference type="Proteomes" id="UP001592528"/>
    </source>
</evidence>
<proteinExistence type="inferred from homology"/>
<keyword evidence="7" id="KW-1185">Reference proteome</keyword>
<evidence type="ECO:0000313" key="6">
    <source>
        <dbReference type="EMBL" id="MFC1402888.1"/>
    </source>
</evidence>
<dbReference type="CDD" id="cd13585">
    <property type="entry name" value="PBP2_TMBP_like"/>
    <property type="match status" value="1"/>
</dbReference>
<accession>A0ABV6UN38</accession>
<comment type="subcellular location">
    <subcellularLocation>
        <location evidence="1">Cell envelope</location>
    </subcellularLocation>
</comment>
<dbReference type="RefSeq" id="WP_051724802.1">
    <property type="nucleotide sequence ID" value="NZ_JBHEZZ010000008.1"/>
</dbReference>
<dbReference type="PANTHER" id="PTHR43649">
    <property type="entry name" value="ARABINOSE-BINDING PROTEIN-RELATED"/>
    <property type="match status" value="1"/>
</dbReference>
<comment type="similarity">
    <text evidence="2">Belongs to the bacterial solute-binding protein 1 family.</text>
</comment>
<dbReference type="InterPro" id="IPR006059">
    <property type="entry name" value="SBP"/>
</dbReference>
<evidence type="ECO:0000256" key="2">
    <source>
        <dbReference type="ARBA" id="ARBA00008520"/>
    </source>
</evidence>
<keyword evidence="3" id="KW-0813">Transport</keyword>
<comment type="caution">
    <text evidence="6">The sequence shown here is derived from an EMBL/GenBank/DDBJ whole genome shotgun (WGS) entry which is preliminary data.</text>
</comment>
<dbReference type="Gene3D" id="3.40.190.10">
    <property type="entry name" value="Periplasmic binding protein-like II"/>
    <property type="match status" value="1"/>
</dbReference>
<organism evidence="6 7">
    <name type="scientific">Streptacidiphilus cavernicola</name>
    <dbReference type="NCBI Taxonomy" id="3342716"/>
    <lineage>
        <taxon>Bacteria</taxon>
        <taxon>Bacillati</taxon>
        <taxon>Actinomycetota</taxon>
        <taxon>Actinomycetes</taxon>
        <taxon>Kitasatosporales</taxon>
        <taxon>Streptomycetaceae</taxon>
        <taxon>Streptacidiphilus</taxon>
    </lineage>
</organism>
<dbReference type="PANTHER" id="PTHR43649:SF31">
    <property type="entry name" value="SN-GLYCEROL-3-PHOSPHATE-BINDING PERIPLASMIC PROTEIN UGPB"/>
    <property type="match status" value="1"/>
</dbReference>
<dbReference type="SUPFAM" id="SSF53850">
    <property type="entry name" value="Periplasmic binding protein-like II"/>
    <property type="match status" value="1"/>
</dbReference>
<dbReference type="InterPro" id="IPR050490">
    <property type="entry name" value="Bact_solute-bd_prot1"/>
</dbReference>
<reference evidence="6 7" key="1">
    <citation type="submission" date="2024-09" db="EMBL/GenBank/DDBJ databases">
        <authorList>
            <person name="Lee S.D."/>
        </authorList>
    </citation>
    <scope>NUCLEOTIDE SEQUENCE [LARGE SCALE GENOMIC DNA]</scope>
    <source>
        <strain evidence="6 7">N1-5</strain>
    </source>
</reference>
<keyword evidence="4 5" id="KW-0732">Signal</keyword>
<dbReference type="PROSITE" id="PS51257">
    <property type="entry name" value="PROKAR_LIPOPROTEIN"/>
    <property type="match status" value="1"/>
</dbReference>
<evidence type="ECO:0000256" key="5">
    <source>
        <dbReference type="SAM" id="SignalP"/>
    </source>
</evidence>
<dbReference type="Pfam" id="PF01547">
    <property type="entry name" value="SBP_bac_1"/>
    <property type="match status" value="1"/>
</dbReference>
<feature type="chain" id="PRO_5045533864" evidence="5">
    <location>
        <begin position="34"/>
        <end position="451"/>
    </location>
</feature>
<dbReference type="EMBL" id="JBHEZZ010000008">
    <property type="protein sequence ID" value="MFC1402888.1"/>
    <property type="molecule type" value="Genomic_DNA"/>
</dbReference>
<evidence type="ECO:0000256" key="3">
    <source>
        <dbReference type="ARBA" id="ARBA00022448"/>
    </source>
</evidence>
<evidence type="ECO:0000256" key="4">
    <source>
        <dbReference type="ARBA" id="ARBA00022729"/>
    </source>
</evidence>
<sequence length="451" mass="48167">MLKPTTRRLAATAACAALVGLTAACGGSSSAKAGGTVTLTYMTWQDSEKAAYQASLNEFEKAHPNIKVNLELVAWAQYWTKLQTGAASRNMPDVFWDHLAYLPQLAKEGIITDLSSKIKAANLDTSIYSPKLLAQWQSGSVTYGLPKDWDTIATIYNKSMLAKAGLTADQMNHLTWDPSTGGTFVAALQKLTVDVNGKHPNQAGFDSKHVKTYGIALEAPNGQQDWWDFGLENGCQLQDKAYGKWTVNTPACVQAIQFEQDLRDKWHVAAPGSMTNTPNAADLPTILSKGDAATTFDGDWDLTAFQSAMPAGSWGVSALPSGPAGTGTVFNGLSDAIYAHTKHPAEAWELEQWLASAASEKLVADSGTVWPGIPTLNSGFATAWKAKGVDVTAFQTGSEGNTMGYPLTTSNTTFNNVVLQDFNQVWLGQMTPQAAADDVNTKSNAAITSGN</sequence>
<dbReference type="Proteomes" id="UP001592528">
    <property type="component" value="Unassembled WGS sequence"/>
</dbReference>
<evidence type="ECO:0000256" key="1">
    <source>
        <dbReference type="ARBA" id="ARBA00004196"/>
    </source>
</evidence>
<protein>
    <submittedName>
        <fullName evidence="6">Sugar ABC transporter substrate-binding protein</fullName>
    </submittedName>
</protein>
<feature type="signal peptide" evidence="5">
    <location>
        <begin position="1"/>
        <end position="33"/>
    </location>
</feature>
<gene>
    <name evidence="6" type="ORF">ACEZDJ_16485</name>
</gene>
<name>A0ABV6UN38_9ACTN</name>